<name>A0A9Q0XJZ9_9SAUR</name>
<dbReference type="SUPFAM" id="SSF52047">
    <property type="entry name" value="RNI-like"/>
    <property type="match status" value="1"/>
</dbReference>
<dbReference type="PANTHER" id="PTHR13318:SF95">
    <property type="entry name" value="F-BOX PROTEIN YLR352W"/>
    <property type="match status" value="1"/>
</dbReference>
<evidence type="ECO:0000313" key="2">
    <source>
        <dbReference type="Proteomes" id="UP001142489"/>
    </source>
</evidence>
<dbReference type="GO" id="GO:0019005">
    <property type="term" value="C:SCF ubiquitin ligase complex"/>
    <property type="evidence" value="ECO:0007669"/>
    <property type="project" value="TreeGrafter"/>
</dbReference>
<dbReference type="OrthoDB" id="9031206at2759"/>
<protein>
    <submittedName>
        <fullName evidence="1">Uncharacterized protein</fullName>
    </submittedName>
</protein>
<gene>
    <name evidence="1" type="ORF">JRQ81_003496</name>
</gene>
<proteinExistence type="predicted"/>
<dbReference type="Gene3D" id="3.80.10.10">
    <property type="entry name" value="Ribonuclease Inhibitor"/>
    <property type="match status" value="2"/>
</dbReference>
<evidence type="ECO:0000313" key="1">
    <source>
        <dbReference type="EMBL" id="KAJ7317334.1"/>
    </source>
</evidence>
<dbReference type="GO" id="GO:0031146">
    <property type="term" value="P:SCF-dependent proteasomal ubiquitin-dependent protein catabolic process"/>
    <property type="evidence" value="ECO:0007669"/>
    <property type="project" value="TreeGrafter"/>
</dbReference>
<dbReference type="InterPro" id="IPR032675">
    <property type="entry name" value="LRR_dom_sf"/>
</dbReference>
<dbReference type="PANTHER" id="PTHR13318">
    <property type="entry name" value="PARTNER OF PAIRED, ISOFORM B-RELATED"/>
    <property type="match status" value="1"/>
</dbReference>
<sequence>MLPPPFALMGTGGYPTQELAGVTEPTWTESCCHVSRASSYPHEKVTILCSSAGKEEARFSRTSGVGSSMPKRKNVRSLQRLGLESVARNTERIWFRDYRDNYLGKYNVSSFLLQELLLLMRQEDLLTPALLDTFLVPQLTELQLRICSDLVNETVAQAIAARCKKCDQIPATALADLIKVLPCLQELNLSETQCNTQVLSAVASSCRRLRHLDITDCKGLGPESLFYLAYDPAAGSFCCPKLEGVKLCEMEARTHHHLIWALAFLLLALPLLKLLVHDLLAEAVRLIHSQQFHGVQVPPGFPSLEELARSRTSASRDGGNAPLTLALTEMYDINESSLPALSTVCPALQDVIVFLEDAPGFAQNFLSCRHLTNLTLICTERRDLWDLLPLTASLGGQLQTLTLGGFFFTEELSFQTLLNHCRNLVRFSASFLPLGRPSHGRQPDIDSAGWDFRITPYEMPQLRDFYLLPSDMVTPMPAPQAEILRSILVSLLRYSLRLENLTLASVPFPLEAVFRKALEPPGVALRNLRQLALIDDDVSLATVQLLLSADNQLSRLQLNRCLGLHQSDYEALLERVDRERFELTIAWE</sequence>
<dbReference type="EMBL" id="JAPFRF010000011">
    <property type="protein sequence ID" value="KAJ7317334.1"/>
    <property type="molecule type" value="Genomic_DNA"/>
</dbReference>
<comment type="caution">
    <text evidence="1">The sequence shown here is derived from an EMBL/GenBank/DDBJ whole genome shotgun (WGS) entry which is preliminary data.</text>
</comment>
<reference evidence="1" key="1">
    <citation type="journal article" date="2023" name="DNA Res.">
        <title>Chromosome-level genome assembly of Phrynocephalus forsythii using third-generation DNA sequencing and Hi-C analysis.</title>
        <authorList>
            <person name="Qi Y."/>
            <person name="Zhao W."/>
            <person name="Zhao Y."/>
            <person name="Niu C."/>
            <person name="Cao S."/>
            <person name="Zhang Y."/>
        </authorList>
    </citation>
    <scope>NUCLEOTIDE SEQUENCE</scope>
    <source>
        <tissue evidence="1">Muscle</tissue>
    </source>
</reference>
<dbReference type="AlphaFoldDB" id="A0A9Q0XJZ9"/>
<accession>A0A9Q0XJZ9</accession>
<dbReference type="Proteomes" id="UP001142489">
    <property type="component" value="Unassembled WGS sequence"/>
</dbReference>
<organism evidence="1 2">
    <name type="scientific">Phrynocephalus forsythii</name>
    <dbReference type="NCBI Taxonomy" id="171643"/>
    <lineage>
        <taxon>Eukaryota</taxon>
        <taxon>Metazoa</taxon>
        <taxon>Chordata</taxon>
        <taxon>Craniata</taxon>
        <taxon>Vertebrata</taxon>
        <taxon>Euteleostomi</taxon>
        <taxon>Lepidosauria</taxon>
        <taxon>Squamata</taxon>
        <taxon>Bifurcata</taxon>
        <taxon>Unidentata</taxon>
        <taxon>Episquamata</taxon>
        <taxon>Toxicofera</taxon>
        <taxon>Iguania</taxon>
        <taxon>Acrodonta</taxon>
        <taxon>Agamidae</taxon>
        <taxon>Agaminae</taxon>
        <taxon>Phrynocephalus</taxon>
    </lineage>
</organism>
<keyword evidence="2" id="KW-1185">Reference proteome</keyword>